<reference evidence="2 3" key="1">
    <citation type="submission" date="2016-10" db="EMBL/GenBank/DDBJ databases">
        <authorList>
            <person name="de Groot N.N."/>
        </authorList>
    </citation>
    <scope>NUCLEOTIDE SEQUENCE [LARGE SCALE GENOMIC DNA]</scope>
    <source>
        <strain evidence="2 3">CGMCC 1.6493</strain>
    </source>
</reference>
<dbReference type="RefSeq" id="WP_217641029.1">
    <property type="nucleotide sequence ID" value="NZ_FPAQ01000002.1"/>
</dbReference>
<dbReference type="SUPFAM" id="SSF48452">
    <property type="entry name" value="TPR-like"/>
    <property type="match status" value="1"/>
</dbReference>
<keyword evidence="1" id="KW-0732">Signal</keyword>
<dbReference type="AlphaFoldDB" id="A0A1I6XEG5"/>
<dbReference type="Proteomes" id="UP000199594">
    <property type="component" value="Unassembled WGS sequence"/>
</dbReference>
<dbReference type="InterPro" id="IPR011990">
    <property type="entry name" value="TPR-like_helical_dom_sf"/>
</dbReference>
<dbReference type="Pfam" id="PF13181">
    <property type="entry name" value="TPR_8"/>
    <property type="match status" value="2"/>
</dbReference>
<feature type="signal peptide" evidence="1">
    <location>
        <begin position="1"/>
        <end position="27"/>
    </location>
</feature>
<evidence type="ECO:0000313" key="2">
    <source>
        <dbReference type="EMBL" id="SFT36738.1"/>
    </source>
</evidence>
<dbReference type="EMBL" id="FPAQ01000002">
    <property type="protein sequence ID" value="SFT36738.1"/>
    <property type="molecule type" value="Genomic_DNA"/>
</dbReference>
<evidence type="ECO:0000256" key="1">
    <source>
        <dbReference type="SAM" id="SignalP"/>
    </source>
</evidence>
<organism evidence="2 3">
    <name type="scientific">Halomonas saccharevitans</name>
    <dbReference type="NCBI Taxonomy" id="416872"/>
    <lineage>
        <taxon>Bacteria</taxon>
        <taxon>Pseudomonadati</taxon>
        <taxon>Pseudomonadota</taxon>
        <taxon>Gammaproteobacteria</taxon>
        <taxon>Oceanospirillales</taxon>
        <taxon>Halomonadaceae</taxon>
        <taxon>Halomonas</taxon>
    </lineage>
</organism>
<feature type="chain" id="PRO_5011573358" evidence="1">
    <location>
        <begin position="28"/>
        <end position="230"/>
    </location>
</feature>
<name>A0A1I6XEG5_9GAMM</name>
<dbReference type="Gene3D" id="1.25.40.10">
    <property type="entry name" value="Tetratricopeptide repeat domain"/>
    <property type="match status" value="1"/>
</dbReference>
<proteinExistence type="predicted"/>
<evidence type="ECO:0000313" key="3">
    <source>
        <dbReference type="Proteomes" id="UP000199594"/>
    </source>
</evidence>
<dbReference type="InterPro" id="IPR019734">
    <property type="entry name" value="TPR_rpt"/>
</dbReference>
<protein>
    <submittedName>
        <fullName evidence="2">Tetratricopeptide repeat-containing protein</fullName>
    </submittedName>
</protein>
<gene>
    <name evidence="2" type="ORF">SAMN04487956_102107</name>
</gene>
<accession>A0A1I6XEG5</accession>
<sequence>MMPRVTPALRATLLVLLVGLPTAPLLAATPTSADAPTSADESVAEGIEHLQQRWAEIHYTLPKDEQATALEALAAEADRRVAAHPEAAGLQIWAGIVRSTQAGASGGLGALSLVKDARRDLEQALAIDPLALDGSAYTSLGALYYQVPGWPLAFGDDDKAEHYLKRALSIDPDGLDSLYFWGDYLHEQGRDTEARQALEKALQAPPRPGRERADAGRREEVRALLETLGT</sequence>